<name>A0A919TK33_9ACTN</name>
<protein>
    <submittedName>
        <fullName evidence="1">Uncharacterized protein</fullName>
    </submittedName>
</protein>
<proteinExistence type="predicted"/>
<dbReference type="EMBL" id="BOQN01000097">
    <property type="protein sequence ID" value="GIM95699.1"/>
    <property type="molecule type" value="Genomic_DNA"/>
</dbReference>
<comment type="caution">
    <text evidence="1">The sequence shown here is derived from an EMBL/GenBank/DDBJ whole genome shotgun (WGS) entry which is preliminary data.</text>
</comment>
<dbReference type="Proteomes" id="UP000677082">
    <property type="component" value="Unassembled WGS sequence"/>
</dbReference>
<evidence type="ECO:0000313" key="1">
    <source>
        <dbReference type="EMBL" id="GIM95699.1"/>
    </source>
</evidence>
<sequence>MAASPDDLPDLVGLAVAYEWDSPAAAWLVPDVHSRPGVLMAWYAIQAEQALRHGYVDMTRDRRAAAFWLDRSRPHRLPGNHLRRVTATCGRYAMVLLDYEQLLVRHQPATGHLRLVTLAGDP</sequence>
<dbReference type="AlphaFoldDB" id="A0A919TK33"/>
<dbReference type="Gene3D" id="3.40.630.30">
    <property type="match status" value="1"/>
</dbReference>
<keyword evidence="2" id="KW-1185">Reference proteome</keyword>
<organism evidence="1 2">
    <name type="scientific">Paractinoplanes toevensis</name>
    <dbReference type="NCBI Taxonomy" id="571911"/>
    <lineage>
        <taxon>Bacteria</taxon>
        <taxon>Bacillati</taxon>
        <taxon>Actinomycetota</taxon>
        <taxon>Actinomycetes</taxon>
        <taxon>Micromonosporales</taxon>
        <taxon>Micromonosporaceae</taxon>
        <taxon>Paractinoplanes</taxon>
    </lineage>
</organism>
<gene>
    <name evidence="1" type="ORF">Ato02nite_074920</name>
</gene>
<accession>A0A919TK33</accession>
<reference evidence="1 2" key="1">
    <citation type="submission" date="2021-03" db="EMBL/GenBank/DDBJ databases">
        <title>Whole genome shotgun sequence of Actinoplanes toevensis NBRC 105298.</title>
        <authorList>
            <person name="Komaki H."/>
            <person name="Tamura T."/>
        </authorList>
    </citation>
    <scope>NUCLEOTIDE SEQUENCE [LARGE SCALE GENOMIC DNA]</scope>
    <source>
        <strain evidence="1 2">NBRC 105298</strain>
    </source>
</reference>
<evidence type="ECO:0000313" key="2">
    <source>
        <dbReference type="Proteomes" id="UP000677082"/>
    </source>
</evidence>